<dbReference type="PANTHER" id="PTHR11707">
    <property type="entry name" value="L-ASPARAGINASE"/>
    <property type="match status" value="1"/>
</dbReference>
<dbReference type="EC" id="3.5.1.1" evidence="2"/>
<dbReference type="EMBL" id="FNZK01000025">
    <property type="protein sequence ID" value="SEJ93261.1"/>
    <property type="molecule type" value="Genomic_DNA"/>
</dbReference>
<comment type="catalytic activity">
    <reaction evidence="4">
        <text>L-asparagine + H2O = L-aspartate + NH4(+)</text>
        <dbReference type="Rhea" id="RHEA:21016"/>
        <dbReference type="ChEBI" id="CHEBI:15377"/>
        <dbReference type="ChEBI" id="CHEBI:28938"/>
        <dbReference type="ChEBI" id="CHEBI:29991"/>
        <dbReference type="ChEBI" id="CHEBI:58048"/>
        <dbReference type="EC" id="3.5.1.1"/>
    </reaction>
</comment>
<dbReference type="CDD" id="cd08963">
    <property type="entry name" value="L-asparaginase_I"/>
    <property type="match status" value="1"/>
</dbReference>
<evidence type="ECO:0000259" key="9">
    <source>
        <dbReference type="Pfam" id="PF00710"/>
    </source>
</evidence>
<dbReference type="GO" id="GO:0004067">
    <property type="term" value="F:asparaginase activity"/>
    <property type="evidence" value="ECO:0007669"/>
    <property type="project" value="UniProtKB-UniRule"/>
</dbReference>
<dbReference type="PANTHER" id="PTHR11707:SF28">
    <property type="entry name" value="60 KDA LYSOPHOSPHOLIPASE"/>
    <property type="match status" value="1"/>
</dbReference>
<dbReference type="PIRSF" id="PIRSF500176">
    <property type="entry name" value="L_ASNase"/>
    <property type="match status" value="1"/>
</dbReference>
<comment type="similarity">
    <text evidence="1">Belongs to the asparaginase 1 family.</text>
</comment>
<dbReference type="NCBIfam" id="TIGR00519">
    <property type="entry name" value="asnASE_I"/>
    <property type="match status" value="1"/>
</dbReference>
<evidence type="ECO:0000256" key="1">
    <source>
        <dbReference type="ARBA" id="ARBA00010518"/>
    </source>
</evidence>
<feature type="active site" evidence="8">
    <location>
        <position position="85"/>
    </location>
</feature>
<dbReference type="PROSITE" id="PS00917">
    <property type="entry name" value="ASN_GLN_ASE_2"/>
    <property type="match status" value="1"/>
</dbReference>
<dbReference type="SUPFAM" id="SSF53774">
    <property type="entry name" value="Glutaminase/Asparaginase"/>
    <property type="match status" value="1"/>
</dbReference>
<dbReference type="InterPro" id="IPR020827">
    <property type="entry name" value="Asparaginase/glutaminase_AS1"/>
</dbReference>
<dbReference type="InterPro" id="IPR027473">
    <property type="entry name" value="L-asparaginase_C"/>
</dbReference>
<dbReference type="InterPro" id="IPR027475">
    <property type="entry name" value="Asparaginase/glutaminase_AS2"/>
</dbReference>
<proteinExistence type="inferred from homology"/>
<evidence type="ECO:0000256" key="5">
    <source>
        <dbReference type="PIRSR" id="PIRSR001220-1"/>
    </source>
</evidence>
<feature type="binding site" evidence="6">
    <location>
        <position position="54"/>
    </location>
    <ligand>
        <name>substrate</name>
    </ligand>
</feature>
<feature type="active site" description="O-isoaspartyl threonine intermediate" evidence="5">
    <location>
        <position position="12"/>
    </location>
</feature>
<dbReference type="PROSITE" id="PS51732">
    <property type="entry name" value="ASN_GLN_ASE_3"/>
    <property type="match status" value="1"/>
</dbReference>
<dbReference type="PRINTS" id="PR00139">
    <property type="entry name" value="ASNGLNASE"/>
</dbReference>
<feature type="domain" description="L-asparaginase N-terminal" evidence="9">
    <location>
        <begin position="3"/>
        <end position="184"/>
    </location>
</feature>
<name>A0A1H7CUL4_9FIRM</name>
<evidence type="ECO:0000256" key="3">
    <source>
        <dbReference type="ARBA" id="ARBA00022801"/>
    </source>
</evidence>
<dbReference type="Gene3D" id="3.40.50.1170">
    <property type="entry name" value="L-asparaginase, N-terminal domain"/>
    <property type="match status" value="1"/>
</dbReference>
<dbReference type="PROSITE" id="PS00144">
    <property type="entry name" value="ASN_GLN_ASE_1"/>
    <property type="match status" value="1"/>
</dbReference>
<organism evidence="11 12">
    <name type="scientific">Propionispira arboris</name>
    <dbReference type="NCBI Taxonomy" id="84035"/>
    <lineage>
        <taxon>Bacteria</taxon>
        <taxon>Bacillati</taxon>
        <taxon>Bacillota</taxon>
        <taxon>Negativicutes</taxon>
        <taxon>Selenomonadales</taxon>
        <taxon>Selenomonadaceae</taxon>
        <taxon>Propionispira</taxon>
    </lineage>
</organism>
<dbReference type="Pfam" id="PF00710">
    <property type="entry name" value="Asparaginase"/>
    <property type="match status" value="1"/>
</dbReference>
<accession>A0A1H7CUL4</accession>
<dbReference type="GO" id="GO:0006520">
    <property type="term" value="P:amino acid metabolic process"/>
    <property type="evidence" value="ECO:0007669"/>
    <property type="project" value="InterPro"/>
</dbReference>
<feature type="active site" evidence="7">
    <location>
        <position position="12"/>
    </location>
</feature>
<dbReference type="SFLD" id="SFLDS00057">
    <property type="entry name" value="Glutaminase/Asparaginase"/>
    <property type="match status" value="1"/>
</dbReference>
<evidence type="ECO:0000313" key="12">
    <source>
        <dbReference type="Proteomes" id="UP000199662"/>
    </source>
</evidence>
<keyword evidence="3" id="KW-0378">Hydrolase</keyword>
<dbReference type="InterPro" id="IPR037152">
    <property type="entry name" value="L-asparaginase_N_sf"/>
</dbReference>
<evidence type="ECO:0000256" key="2">
    <source>
        <dbReference type="ARBA" id="ARBA00012920"/>
    </source>
</evidence>
<evidence type="ECO:0000313" key="11">
    <source>
        <dbReference type="EMBL" id="SEJ93261.1"/>
    </source>
</evidence>
<feature type="domain" description="Asparaginase/glutaminase C-terminal" evidence="10">
    <location>
        <begin position="204"/>
        <end position="321"/>
    </location>
</feature>
<dbReference type="PIRSF" id="PIRSF001220">
    <property type="entry name" value="L-ASNase_gatD"/>
    <property type="match status" value="1"/>
</dbReference>
<dbReference type="InterPro" id="IPR027474">
    <property type="entry name" value="L-asparaginase_N"/>
</dbReference>
<dbReference type="InterPro" id="IPR041725">
    <property type="entry name" value="L-asparaginase_I"/>
</dbReference>
<dbReference type="InterPro" id="IPR006034">
    <property type="entry name" value="Asparaginase/glutaminase-like"/>
</dbReference>
<dbReference type="Proteomes" id="UP000199662">
    <property type="component" value="Unassembled WGS sequence"/>
</dbReference>
<dbReference type="FunFam" id="3.40.50.1170:FF:000001">
    <property type="entry name" value="L-asparaginase 2"/>
    <property type="match status" value="1"/>
</dbReference>
<feature type="binding site" evidence="6">
    <location>
        <begin position="85"/>
        <end position="86"/>
    </location>
    <ligand>
        <name>substrate</name>
    </ligand>
</feature>
<dbReference type="AlphaFoldDB" id="A0A1H7CUL4"/>
<dbReference type="InterPro" id="IPR036152">
    <property type="entry name" value="Asp/glu_Ase-like_sf"/>
</dbReference>
<keyword evidence="12" id="KW-1185">Reference proteome</keyword>
<gene>
    <name evidence="11" type="ORF">SAMN05660742_12557</name>
</gene>
<dbReference type="STRING" id="84035.SAMN05660742_12557"/>
<evidence type="ECO:0000256" key="6">
    <source>
        <dbReference type="PIRSR" id="PIRSR001220-2"/>
    </source>
</evidence>
<dbReference type="InterPro" id="IPR006033">
    <property type="entry name" value="AsnA_fam"/>
</dbReference>
<dbReference type="SMART" id="SM00870">
    <property type="entry name" value="Asparaginase"/>
    <property type="match status" value="1"/>
</dbReference>
<dbReference type="InterPro" id="IPR040919">
    <property type="entry name" value="Asparaginase_C"/>
</dbReference>
<evidence type="ECO:0000259" key="10">
    <source>
        <dbReference type="Pfam" id="PF17763"/>
    </source>
</evidence>
<evidence type="ECO:0000256" key="8">
    <source>
        <dbReference type="PROSITE-ProRule" id="PRU10100"/>
    </source>
</evidence>
<evidence type="ECO:0000256" key="7">
    <source>
        <dbReference type="PROSITE-ProRule" id="PRU10099"/>
    </source>
</evidence>
<protein>
    <recommendedName>
        <fullName evidence="2">asparaginase</fullName>
        <ecNumber evidence="2">3.5.1.1</ecNumber>
    </recommendedName>
</protein>
<reference evidence="11 12" key="1">
    <citation type="submission" date="2016-10" db="EMBL/GenBank/DDBJ databases">
        <authorList>
            <person name="de Groot N.N."/>
        </authorList>
    </citation>
    <scope>NUCLEOTIDE SEQUENCE [LARGE SCALE GENOMIC DNA]</scope>
    <source>
        <strain evidence="11 12">DSM 2179</strain>
    </source>
</reference>
<evidence type="ECO:0000256" key="4">
    <source>
        <dbReference type="ARBA" id="ARBA00049366"/>
    </source>
</evidence>
<dbReference type="Pfam" id="PF17763">
    <property type="entry name" value="Asparaginase_C"/>
    <property type="match status" value="1"/>
</dbReference>
<dbReference type="RefSeq" id="WP_177177666.1">
    <property type="nucleotide sequence ID" value="NZ_FNZK01000025.1"/>
</dbReference>
<dbReference type="Gene3D" id="3.40.50.40">
    <property type="match status" value="1"/>
</dbReference>
<sequence>MKKICLLTTGGTIASAEGAAGLIPQMDGAEMLRLIPALTGVCQIDCQELMNIDSSNLQPEHWGVIARKIVNNYDLYDGFVISHGTDTMAYSAAALTYMLKNLAKPVVFTGSQRPIGQADTDGKANLLAAFRVAAEDHFGVYLVFANTVIHGLHAKKLYTKHLNAFGSINAPIMAHVAGSQLIWQVPVSQKPAELLALRDKMDQRVFVLTLTPGIQPQLIDMAILAEYRGIIIEGFGAGGVPNQNCERNLLPAIERALKAGVVVACVSQCIYDGTYMDCYEVGILAERMGVVSAGNMTLEALLAKFMLALGECSDPGEIRRFLRDNTYGEVI</sequence>